<dbReference type="SUPFAM" id="SSF54909">
    <property type="entry name" value="Dimeric alpha+beta barrel"/>
    <property type="match status" value="1"/>
</dbReference>
<feature type="domain" description="Muconolactone isomerase" evidence="1">
    <location>
        <begin position="2"/>
        <end position="66"/>
    </location>
</feature>
<sequence length="71" mass="8017">MIERERARGRELQTEGVLRDIWRVPGRRANIGIWSAADADALEATLTSLPIWPYAEFDVSPLATHQLSRSV</sequence>
<dbReference type="EMBL" id="CP003876">
    <property type="protein sequence ID" value="AFU01214.1"/>
    <property type="molecule type" value="Genomic_DNA"/>
</dbReference>
<proteinExistence type="predicted"/>
<evidence type="ECO:0000313" key="2">
    <source>
        <dbReference type="EMBL" id="AFU01214.1"/>
    </source>
</evidence>
<dbReference type="eggNOG" id="COG4829">
    <property type="taxonomic scope" value="Bacteria"/>
</dbReference>
<dbReference type="KEGG" id="nbr:O3I_016265"/>
<gene>
    <name evidence="2" type="ORF">O3I_016265</name>
</gene>
<organism evidence="2 3">
    <name type="scientific">Nocardia brasiliensis (strain ATCC 700358 / HUJEG-1)</name>
    <dbReference type="NCBI Taxonomy" id="1133849"/>
    <lineage>
        <taxon>Bacteria</taxon>
        <taxon>Bacillati</taxon>
        <taxon>Actinomycetota</taxon>
        <taxon>Actinomycetes</taxon>
        <taxon>Mycobacteriales</taxon>
        <taxon>Nocardiaceae</taxon>
        <taxon>Nocardia</taxon>
    </lineage>
</organism>
<accession>K0EVW0</accession>
<dbReference type="STRING" id="1133849.O3I_016265"/>
<evidence type="ECO:0000313" key="3">
    <source>
        <dbReference type="Proteomes" id="UP000006304"/>
    </source>
</evidence>
<reference evidence="2 3" key="1">
    <citation type="journal article" date="2012" name="J. Bacteriol.">
        <title>Complete genome sequence of Nocardia brasiliensis HUJEG-1.</title>
        <authorList>
            <person name="Vera-Cabrera L."/>
            <person name="Ortiz-Lopez R."/>
            <person name="Elizondo-Gonzalez R."/>
            <person name="Perez-Maya A.A."/>
            <person name="Ocampo-Candiani J."/>
        </authorList>
    </citation>
    <scope>NUCLEOTIDE SEQUENCE [LARGE SCALE GENOMIC DNA]</scope>
    <source>
        <strain evidence="3">ATCC 700358</strain>
    </source>
</reference>
<dbReference type="Gene3D" id="3.30.70.1060">
    <property type="entry name" value="Dimeric alpha+beta barrel"/>
    <property type="match status" value="1"/>
</dbReference>
<keyword evidence="2" id="KW-0413">Isomerase</keyword>
<evidence type="ECO:0000259" key="1">
    <source>
        <dbReference type="Pfam" id="PF02426"/>
    </source>
</evidence>
<dbReference type="InterPro" id="IPR026029">
    <property type="entry name" value="MLI_dom"/>
</dbReference>
<dbReference type="AlphaFoldDB" id="K0EVW0"/>
<dbReference type="Pfam" id="PF02426">
    <property type="entry name" value="MIase"/>
    <property type="match status" value="1"/>
</dbReference>
<name>K0EVW0_NOCB7</name>
<keyword evidence="3" id="KW-1185">Reference proteome</keyword>
<dbReference type="GO" id="GO:0016853">
    <property type="term" value="F:isomerase activity"/>
    <property type="evidence" value="ECO:0007669"/>
    <property type="project" value="UniProtKB-KW"/>
</dbReference>
<dbReference type="Proteomes" id="UP000006304">
    <property type="component" value="Chromosome"/>
</dbReference>
<protein>
    <submittedName>
        <fullName evidence="2">Muconolactone delta-isomerase</fullName>
    </submittedName>
</protein>
<dbReference type="InterPro" id="IPR011008">
    <property type="entry name" value="Dimeric_a/b-barrel"/>
</dbReference>
<dbReference type="HOGENOM" id="CLU_080702_1_0_11"/>
<dbReference type="RefSeq" id="WP_014984069.1">
    <property type="nucleotide sequence ID" value="NC_018681.1"/>
</dbReference>